<feature type="compositionally biased region" description="Polar residues" evidence="2">
    <location>
        <begin position="72"/>
        <end position="82"/>
    </location>
</feature>
<dbReference type="OMA" id="HDINCEF"/>
<dbReference type="InterPro" id="IPR043502">
    <property type="entry name" value="DNA/RNA_pol_sf"/>
</dbReference>
<evidence type="ECO:0000256" key="1">
    <source>
        <dbReference type="SAM" id="Coils"/>
    </source>
</evidence>
<feature type="region of interest" description="Disordered" evidence="2">
    <location>
        <begin position="43"/>
        <end position="82"/>
    </location>
</feature>
<dbReference type="CDD" id="cd01650">
    <property type="entry name" value="RT_nLTR_like"/>
    <property type="match status" value="1"/>
</dbReference>
<keyword evidence="5" id="KW-1185">Reference proteome</keyword>
<evidence type="ECO:0000313" key="4">
    <source>
        <dbReference type="Ensembl" id="ENSPNAP00000007808.2"/>
    </source>
</evidence>
<organism evidence="4 5">
    <name type="scientific">Pygocentrus nattereri</name>
    <name type="common">Red-bellied piranha</name>
    <dbReference type="NCBI Taxonomy" id="42514"/>
    <lineage>
        <taxon>Eukaryota</taxon>
        <taxon>Metazoa</taxon>
        <taxon>Chordata</taxon>
        <taxon>Craniata</taxon>
        <taxon>Vertebrata</taxon>
        <taxon>Euteleostomi</taxon>
        <taxon>Actinopterygii</taxon>
        <taxon>Neopterygii</taxon>
        <taxon>Teleostei</taxon>
        <taxon>Ostariophysi</taxon>
        <taxon>Characiformes</taxon>
        <taxon>Characoidei</taxon>
        <taxon>Pygocentrus</taxon>
    </lineage>
</organism>
<dbReference type="Pfam" id="PF00078">
    <property type="entry name" value="RVT_1"/>
    <property type="match status" value="1"/>
</dbReference>
<feature type="coiled-coil region" evidence="1">
    <location>
        <begin position="113"/>
        <end position="193"/>
    </location>
</feature>
<dbReference type="Ensembl" id="ENSPNAT00000001223.2">
    <property type="protein sequence ID" value="ENSPNAP00000007808.2"/>
    <property type="gene ID" value="ENSPNAG00000002786.2"/>
</dbReference>
<accession>A0A3B4C811</accession>
<dbReference type="PROSITE" id="PS50878">
    <property type="entry name" value="RT_POL"/>
    <property type="match status" value="1"/>
</dbReference>
<protein>
    <recommendedName>
        <fullName evidence="3">Reverse transcriptase domain-containing protein</fullName>
    </recommendedName>
</protein>
<evidence type="ECO:0000256" key="2">
    <source>
        <dbReference type="SAM" id="MobiDB-lite"/>
    </source>
</evidence>
<proteinExistence type="predicted"/>
<evidence type="ECO:0000259" key="3">
    <source>
        <dbReference type="PROSITE" id="PS50878"/>
    </source>
</evidence>
<dbReference type="Gene3D" id="1.20.5.1700">
    <property type="match status" value="1"/>
</dbReference>
<dbReference type="InterPro" id="IPR000477">
    <property type="entry name" value="RT_dom"/>
</dbReference>
<dbReference type="SUPFAM" id="SSF58100">
    <property type="entry name" value="Bacterial hemolysins"/>
    <property type="match status" value="1"/>
</dbReference>
<reference evidence="4" key="3">
    <citation type="submission" date="2025-09" db="UniProtKB">
        <authorList>
            <consortium name="Ensembl"/>
        </authorList>
    </citation>
    <scope>IDENTIFICATION</scope>
</reference>
<dbReference type="AlphaFoldDB" id="A0A3B4C811"/>
<name>A0A3B4C811_PYGNA</name>
<dbReference type="SUPFAM" id="SSF56672">
    <property type="entry name" value="DNA/RNA polymerases"/>
    <property type="match status" value="1"/>
</dbReference>
<reference evidence="4 5" key="1">
    <citation type="submission" date="2020-10" db="EMBL/GenBank/DDBJ databases">
        <title>Pygocentrus nattereri (red-bellied piranha) genome, fPygNat1, primary haplotype.</title>
        <authorList>
            <person name="Myers G."/>
            <person name="Meyer A."/>
            <person name="Karagic N."/>
            <person name="Pippel M."/>
            <person name="Winkler S."/>
            <person name="Tracey A."/>
            <person name="Wood J."/>
            <person name="Formenti G."/>
            <person name="Howe K."/>
            <person name="Fedrigo O."/>
            <person name="Jarvis E.D."/>
        </authorList>
    </citation>
    <scope>NUCLEOTIDE SEQUENCE [LARGE SCALE GENOMIC DNA]</scope>
</reference>
<reference evidence="4" key="2">
    <citation type="submission" date="2025-08" db="UniProtKB">
        <authorList>
            <consortium name="Ensembl"/>
        </authorList>
    </citation>
    <scope>IDENTIFICATION</scope>
</reference>
<dbReference type="PANTHER" id="PTHR31635">
    <property type="entry name" value="REVERSE TRANSCRIPTASE DOMAIN-CONTAINING PROTEIN-RELATED"/>
    <property type="match status" value="1"/>
</dbReference>
<dbReference type="PANTHER" id="PTHR31635:SF196">
    <property type="entry name" value="REVERSE TRANSCRIPTASE DOMAIN-CONTAINING PROTEIN-RELATED"/>
    <property type="match status" value="1"/>
</dbReference>
<feature type="domain" description="Reverse transcriptase" evidence="3">
    <location>
        <begin position="310"/>
        <end position="583"/>
    </location>
</feature>
<keyword evidence="1" id="KW-0175">Coiled coil</keyword>
<dbReference type="Proteomes" id="UP001501920">
    <property type="component" value="Chromosome 2"/>
</dbReference>
<sequence length="794" mass="89894">FFESVTATWQIKQMHLERNTDYKSLHFISNLHTLRKGRQIMASRTTKGRAVATSSTGPVKANAPSPPRVSGESDNPAQTPVTAVSPSQIMAFKDELVAALRADFASIFKDEIRVVFESEISAIKQEMQDAKTEISNFKTDIRKDVEAMENTMEQMERGLSGCSDDVVALQRTVQQLSNQVAALEDKCEDLEGRSRRNNIRIIGIKDESGSVCIDHSAINSRFMRYYCNLYTSESLKDEHLINSFFQGIEVPRIDLSTKAELESPFTIREIEDAIRSMQGGKSPGPDGYSAEFFKKFSNQLAPLLTAVYNDSLSVGLMPETMRQATISLIHKKGKDKQECGSYRPISLLNVDNKIFAKMIARRLETVLPIIISPDQTGFIKNRYSTFNIRQLYNIIYNPSPLDKPEVVISLDAEKAFDRVEWDYLFYTLEAFGFGPNIISWIKILYKSPMAAVQTNNNISPYFALSRGTRQGSPLSPLLFAIVIEPLAIALRTNKDIKGIARAEGEHKVSLYADDMILYLSDASTSLPVVLNILSDFGKISGYRVNTQKSELMPINLAARESSFVYTLPFKVCMEKIKYLGVWVTHKFKELFSANFPPLLSFLKEDLDRWDLLPLSLAGRINAIKMSVLPKFLYMFQCIPISSFIWNKKNPRIRTSILQRPCEQGGMGLPNIQLYYWAANIKMISYWMEQSETVSAPDWLKLERGSCENTSLCALLYSSLPCSEPVTKYTSNPVVIHSLKIWKQFSKSFKINKFSININVTIGINKYVLLELLNFIGKAQMPCTQILGIFMYFIY</sequence>
<dbReference type="GeneTree" id="ENSGT00940000165023"/>
<evidence type="ECO:0000313" key="5">
    <source>
        <dbReference type="Proteomes" id="UP001501920"/>
    </source>
</evidence>